<dbReference type="Proteomes" id="UP001281761">
    <property type="component" value="Unassembled WGS sequence"/>
</dbReference>
<name>A0ABQ9WPL2_9EUKA</name>
<gene>
    <name evidence="2" type="ORF">BLNAU_23662</name>
</gene>
<feature type="compositionally biased region" description="Low complexity" evidence="1">
    <location>
        <begin position="93"/>
        <end position="103"/>
    </location>
</feature>
<evidence type="ECO:0000256" key="1">
    <source>
        <dbReference type="SAM" id="MobiDB-lite"/>
    </source>
</evidence>
<feature type="region of interest" description="Disordered" evidence="1">
    <location>
        <begin position="91"/>
        <end position="117"/>
    </location>
</feature>
<evidence type="ECO:0000313" key="3">
    <source>
        <dbReference type="Proteomes" id="UP001281761"/>
    </source>
</evidence>
<comment type="caution">
    <text evidence="2">The sequence shown here is derived from an EMBL/GenBank/DDBJ whole genome shotgun (WGS) entry which is preliminary data.</text>
</comment>
<protein>
    <submittedName>
        <fullName evidence="2">Uncharacterized protein</fullName>
    </submittedName>
</protein>
<dbReference type="EMBL" id="JARBJD010000502">
    <property type="protein sequence ID" value="KAK2941429.1"/>
    <property type="molecule type" value="Genomic_DNA"/>
</dbReference>
<proteinExistence type="predicted"/>
<reference evidence="2 3" key="1">
    <citation type="journal article" date="2022" name="bioRxiv">
        <title>Genomics of Preaxostyla Flagellates Illuminates Evolutionary Transitions and the Path Towards Mitochondrial Loss.</title>
        <authorList>
            <person name="Novak L.V.F."/>
            <person name="Treitli S.C."/>
            <person name="Pyrih J."/>
            <person name="Halakuc P."/>
            <person name="Pipaliya S.V."/>
            <person name="Vacek V."/>
            <person name="Brzon O."/>
            <person name="Soukal P."/>
            <person name="Eme L."/>
            <person name="Dacks J.B."/>
            <person name="Karnkowska A."/>
            <person name="Elias M."/>
            <person name="Hampl V."/>
        </authorList>
    </citation>
    <scope>NUCLEOTIDE SEQUENCE [LARGE SCALE GENOMIC DNA]</scope>
    <source>
        <strain evidence="2">NAU3</strain>
        <tissue evidence="2">Gut</tissue>
    </source>
</reference>
<keyword evidence="3" id="KW-1185">Reference proteome</keyword>
<organism evidence="2 3">
    <name type="scientific">Blattamonas nauphoetae</name>
    <dbReference type="NCBI Taxonomy" id="2049346"/>
    <lineage>
        <taxon>Eukaryota</taxon>
        <taxon>Metamonada</taxon>
        <taxon>Preaxostyla</taxon>
        <taxon>Oxymonadida</taxon>
        <taxon>Blattamonas</taxon>
    </lineage>
</organism>
<sequence length="575" mass="61644">MVEVASCVTNSSFPSMIASEKCAAGFGGALSLKITHSQLSNCAFVSCSSESWGGAMELQAQCRCLRRQWFQRYEFSVPRRLPLQQWKRSVSISGDSNSDSSSESSRERNDGDIKLDGSNVPRLVHIVFGSDSQISTTGSAVSSGANGVIPPADKYELRSSSIASDYFLPTSVQSAHSSLSVDGNTTTIVLNGIKLNEGSYSMLIRNKEKNTFNISLNRFNSTTLVGTAPLYPSTADGRLDWATEYQVAQVMWLPEGEQNDQSEPPRIESVARSLSGKKDLVIVELIGTKLTSAGQTVVISGSSGNISSRSDLQRDIGTIEDPTHVVFGGQYELLSVGTGSSSFAVNGGIFFTVPHPKITSIVPQTKVSSSSFLLSVSGENLPSGSTYLVTLTSDHTFNILFSSAIAGTATIQIGRSGEVEYDTEYTIKSIIRKEEGKDDEHILFSAATFKTPLGPTLSFISSSFHSSDPNFLNVSLTTARMPSEDLILTLETAQLPIETVHLAVSHSDVSTGFILVEVYGKTDTLKYGTEYSVVKMKSSSVVAVVTAQPFSTPDEPIRITAAACSLGGDNRSQHS</sequence>
<accession>A0ABQ9WPL2</accession>
<feature type="compositionally biased region" description="Basic and acidic residues" evidence="1">
    <location>
        <begin position="104"/>
        <end position="115"/>
    </location>
</feature>
<evidence type="ECO:0000313" key="2">
    <source>
        <dbReference type="EMBL" id="KAK2941429.1"/>
    </source>
</evidence>